<evidence type="ECO:0000313" key="8">
    <source>
        <dbReference type="EMBL" id="MBB4265290.1"/>
    </source>
</evidence>
<dbReference type="GO" id="GO:0005886">
    <property type="term" value="C:plasma membrane"/>
    <property type="evidence" value="ECO:0007669"/>
    <property type="project" value="UniProtKB-SubCell"/>
</dbReference>
<evidence type="ECO:0000256" key="1">
    <source>
        <dbReference type="ARBA" id="ARBA00004651"/>
    </source>
</evidence>
<feature type="transmembrane region" description="Helical" evidence="7">
    <location>
        <begin position="107"/>
        <end position="128"/>
    </location>
</feature>
<feature type="transmembrane region" description="Helical" evidence="7">
    <location>
        <begin position="343"/>
        <end position="360"/>
    </location>
</feature>
<dbReference type="AlphaFoldDB" id="A0A7W6RBC5"/>
<comment type="similarity">
    <text evidence="2">Belongs to the polysaccharide synthase family.</text>
</comment>
<feature type="transmembrane region" description="Helical" evidence="7">
    <location>
        <begin position="309"/>
        <end position="331"/>
    </location>
</feature>
<sequence length="445" mass="48526">MRDLSQPSARLQFAKLAEFASGLGRDRFLRNMGWVGLAEAMTRVTRLVTAVALARMLDPTDYGLAAIAITTNEIVRVLTNTGIGQRIIRAEPDDLDAVCHRAWWLQWVWCGALFLGQSLIGVAVAVWYDAPSLAWMISAMALVYLVMPLGLTQCFLVMRENRLKVIALVAGSQVSADNLLTAALAVAGLGAWAVILPKILVAPVWVVAMRRAHPWRRDPDVPLAPVRGFLTFGRSILGVEALKTIRLHADKLIIGSYLGIELLGMYAFAFSAGLGLSLAFVGALNVVLFPYLAEAGRDPGVMVSRWRRALLLAVLVAGPVVTAQALLAPWYVPIVFGERWSEAIPILTLLCLSALTRPLADGAGQLLRAMDHPHLELRWNVMFTVAFLGALMIGLTGGLLGVALAILVVHLALEPLFMVWVWIRATRHRDRTARVDQAPLQECAS</sequence>
<evidence type="ECO:0000256" key="4">
    <source>
        <dbReference type="ARBA" id="ARBA00022692"/>
    </source>
</evidence>
<gene>
    <name evidence="8" type="ORF">GGD89_000908</name>
</gene>
<evidence type="ECO:0000256" key="5">
    <source>
        <dbReference type="ARBA" id="ARBA00022989"/>
    </source>
</evidence>
<dbReference type="InterPro" id="IPR050833">
    <property type="entry name" value="Poly_Biosynth_Transport"/>
</dbReference>
<keyword evidence="5 7" id="KW-1133">Transmembrane helix</keyword>
<dbReference type="PANTHER" id="PTHR30250">
    <property type="entry name" value="PST FAMILY PREDICTED COLANIC ACID TRANSPORTER"/>
    <property type="match status" value="1"/>
</dbReference>
<feature type="transmembrane region" description="Helical" evidence="7">
    <location>
        <begin position="134"/>
        <end position="158"/>
    </location>
</feature>
<feature type="transmembrane region" description="Helical" evidence="7">
    <location>
        <begin position="405"/>
        <end position="423"/>
    </location>
</feature>
<comment type="subcellular location">
    <subcellularLocation>
        <location evidence="1">Cell membrane</location>
        <topology evidence="1">Multi-pass membrane protein</topology>
    </subcellularLocation>
</comment>
<feature type="transmembrane region" description="Helical" evidence="7">
    <location>
        <begin position="381"/>
        <end position="399"/>
    </location>
</feature>
<protein>
    <submittedName>
        <fullName evidence="8">PST family polysaccharide transporter</fullName>
    </submittedName>
</protein>
<reference evidence="8 9" key="1">
    <citation type="submission" date="2020-08" db="EMBL/GenBank/DDBJ databases">
        <title>Genome sequencing of Purple Non-Sulfur Bacteria from various extreme environments.</title>
        <authorList>
            <person name="Mayer M."/>
        </authorList>
    </citation>
    <scope>NUCLEOTIDE SEQUENCE [LARGE SCALE GENOMIC DNA]</scope>
    <source>
        <strain evidence="8 9">JA131</strain>
    </source>
</reference>
<evidence type="ECO:0000256" key="6">
    <source>
        <dbReference type="ARBA" id="ARBA00023136"/>
    </source>
</evidence>
<proteinExistence type="inferred from homology"/>
<evidence type="ECO:0000256" key="7">
    <source>
        <dbReference type="SAM" id="Phobius"/>
    </source>
</evidence>
<dbReference type="EMBL" id="JACIGK010000005">
    <property type="protein sequence ID" value="MBB4265290.1"/>
    <property type="molecule type" value="Genomic_DNA"/>
</dbReference>
<feature type="transmembrane region" description="Helical" evidence="7">
    <location>
        <begin position="265"/>
        <end position="288"/>
    </location>
</feature>
<keyword evidence="9" id="KW-1185">Reference proteome</keyword>
<comment type="caution">
    <text evidence="8">The sequence shown here is derived from an EMBL/GenBank/DDBJ whole genome shotgun (WGS) entry which is preliminary data.</text>
</comment>
<keyword evidence="6 7" id="KW-0472">Membrane</keyword>
<dbReference type="Proteomes" id="UP000554286">
    <property type="component" value="Unassembled WGS sequence"/>
</dbReference>
<dbReference type="PANTHER" id="PTHR30250:SF10">
    <property type="entry name" value="LIPOPOLYSACCHARIDE BIOSYNTHESIS PROTEIN WZXC"/>
    <property type="match status" value="1"/>
</dbReference>
<accession>A0A7W6RBC5</accession>
<organism evidence="8 9">
    <name type="scientific">Roseospira visakhapatnamensis</name>
    <dbReference type="NCBI Taxonomy" id="390880"/>
    <lineage>
        <taxon>Bacteria</taxon>
        <taxon>Pseudomonadati</taxon>
        <taxon>Pseudomonadota</taxon>
        <taxon>Alphaproteobacteria</taxon>
        <taxon>Rhodospirillales</taxon>
        <taxon>Rhodospirillaceae</taxon>
        <taxon>Roseospira</taxon>
    </lineage>
</organism>
<name>A0A7W6RBC5_9PROT</name>
<keyword evidence="4 7" id="KW-0812">Transmembrane</keyword>
<evidence type="ECO:0000313" key="9">
    <source>
        <dbReference type="Proteomes" id="UP000554286"/>
    </source>
</evidence>
<keyword evidence="3" id="KW-1003">Cell membrane</keyword>
<dbReference type="Pfam" id="PF13440">
    <property type="entry name" value="Polysacc_synt_3"/>
    <property type="match status" value="1"/>
</dbReference>
<evidence type="ECO:0000256" key="3">
    <source>
        <dbReference type="ARBA" id="ARBA00022475"/>
    </source>
</evidence>
<feature type="transmembrane region" description="Helical" evidence="7">
    <location>
        <begin position="179"/>
        <end position="208"/>
    </location>
</feature>
<evidence type="ECO:0000256" key="2">
    <source>
        <dbReference type="ARBA" id="ARBA00007430"/>
    </source>
</evidence>
<dbReference type="RefSeq" id="WP_184042915.1">
    <property type="nucleotide sequence ID" value="NZ_JACIGK010000005.1"/>
</dbReference>